<name>A0ABY5JHQ6_9FIRM</name>
<feature type="transmembrane region" description="Helical" evidence="1">
    <location>
        <begin position="148"/>
        <end position="171"/>
    </location>
</feature>
<feature type="transmembrane region" description="Helical" evidence="1">
    <location>
        <begin position="20"/>
        <end position="46"/>
    </location>
</feature>
<keyword evidence="1" id="KW-1133">Transmembrane helix</keyword>
<evidence type="ECO:0000313" key="2">
    <source>
        <dbReference type="EMBL" id="UUF06227.1"/>
    </source>
</evidence>
<reference evidence="2 3" key="1">
    <citation type="submission" date="2021-03" db="EMBL/GenBank/DDBJ databases">
        <title>Comparative Genomics and Metabolomics in the genus Turicibacter.</title>
        <authorList>
            <person name="Maki J."/>
            <person name="Looft T."/>
        </authorList>
    </citation>
    <scope>NUCLEOTIDE SEQUENCE [LARGE SCALE GENOMIC DNA]</scope>
    <source>
        <strain evidence="2 3">MMM721</strain>
    </source>
</reference>
<evidence type="ECO:0000256" key="1">
    <source>
        <dbReference type="SAM" id="Phobius"/>
    </source>
</evidence>
<evidence type="ECO:0000313" key="3">
    <source>
        <dbReference type="Proteomes" id="UP001058016"/>
    </source>
</evidence>
<feature type="transmembrane region" description="Helical" evidence="1">
    <location>
        <begin position="103"/>
        <end position="128"/>
    </location>
</feature>
<keyword evidence="1" id="KW-0812">Transmembrane</keyword>
<dbReference type="InterPro" id="IPR006938">
    <property type="entry name" value="DUF624"/>
</dbReference>
<proteinExistence type="predicted"/>
<dbReference type="RefSeq" id="WP_055305900.1">
    <property type="nucleotide sequence ID" value="NZ_CP071249.1"/>
</dbReference>
<accession>A0ABY5JHQ6</accession>
<gene>
    <name evidence="2" type="ORF">J0J69_01150</name>
</gene>
<dbReference type="EMBL" id="CP071249">
    <property type="protein sequence ID" value="UUF06227.1"/>
    <property type="molecule type" value="Genomic_DNA"/>
</dbReference>
<keyword evidence="3" id="KW-1185">Reference proteome</keyword>
<feature type="transmembrane region" description="Helical" evidence="1">
    <location>
        <begin position="76"/>
        <end position="97"/>
    </location>
</feature>
<dbReference type="Pfam" id="PF04854">
    <property type="entry name" value="DUF624"/>
    <property type="match status" value="1"/>
</dbReference>
<feature type="transmembrane region" description="Helical" evidence="1">
    <location>
        <begin position="177"/>
        <end position="198"/>
    </location>
</feature>
<protein>
    <submittedName>
        <fullName evidence="2">YesL family protein</fullName>
    </submittedName>
</protein>
<dbReference type="Proteomes" id="UP001058016">
    <property type="component" value="Chromosome"/>
</dbReference>
<organism evidence="2 3">
    <name type="scientific">Turicibacter bilis</name>
    <dbReference type="NCBI Taxonomy" id="2735723"/>
    <lineage>
        <taxon>Bacteria</taxon>
        <taxon>Bacillati</taxon>
        <taxon>Bacillota</taxon>
        <taxon>Erysipelotrichia</taxon>
        <taxon>Erysipelotrichales</taxon>
        <taxon>Turicibacteraceae</taxon>
        <taxon>Turicibacter</taxon>
    </lineage>
</organism>
<keyword evidence="1" id="KW-0472">Membrane</keyword>
<sequence length="213" mass="24455">MGNLFEYNSPVSKALTNICYSAYLNILWFIFSIPIFTIGASTTALYSVSLKIVRNEEGNLTKDFIKSFKQNFKQSTSVWIILTLLGTLLLIDGYILYHKGLDNIFWTILLASYFVACVAYLLISLYIYPLISKFENKTLYVFKNALIIGLRFLMCSAVITFIHFIIFYTIIFIFTPLIIFGMGITALISSYLMSNIILQCEQKTKRLDEQKLV</sequence>